<protein>
    <submittedName>
        <fullName evidence="3">Metallophosphoesterase family protein</fullName>
    </submittedName>
</protein>
<dbReference type="PIRSF" id="PIRSF000883">
    <property type="entry name" value="Pesterase_MJ0912"/>
    <property type="match status" value="1"/>
</dbReference>
<organism evidence="3 4">
    <name type="scientific">Parasediminibacterium paludis</name>
    <dbReference type="NCBI Taxonomy" id="908966"/>
    <lineage>
        <taxon>Bacteria</taxon>
        <taxon>Pseudomonadati</taxon>
        <taxon>Bacteroidota</taxon>
        <taxon>Chitinophagia</taxon>
        <taxon>Chitinophagales</taxon>
        <taxon>Chitinophagaceae</taxon>
        <taxon>Parasediminibacterium</taxon>
    </lineage>
</organism>
<dbReference type="SUPFAM" id="SSF56300">
    <property type="entry name" value="Metallo-dependent phosphatases"/>
    <property type="match status" value="1"/>
</dbReference>
<dbReference type="EMBL" id="JBHSDC010000002">
    <property type="protein sequence ID" value="MFC4230631.1"/>
    <property type="molecule type" value="Genomic_DNA"/>
</dbReference>
<proteinExistence type="inferred from homology"/>
<comment type="caution">
    <text evidence="3">The sequence shown here is derived from an EMBL/GenBank/DDBJ whole genome shotgun (WGS) entry which is preliminary data.</text>
</comment>
<dbReference type="Pfam" id="PF12850">
    <property type="entry name" value="Metallophos_2"/>
    <property type="match status" value="1"/>
</dbReference>
<dbReference type="Proteomes" id="UP001595906">
    <property type="component" value="Unassembled WGS sequence"/>
</dbReference>
<feature type="domain" description="Calcineurin-like phosphoesterase" evidence="2">
    <location>
        <begin position="1"/>
        <end position="201"/>
    </location>
</feature>
<evidence type="ECO:0000313" key="4">
    <source>
        <dbReference type="Proteomes" id="UP001595906"/>
    </source>
</evidence>
<dbReference type="CDD" id="cd00838">
    <property type="entry name" value="MPP_superfamily"/>
    <property type="match status" value="1"/>
</dbReference>
<keyword evidence="4" id="KW-1185">Reference proteome</keyword>
<dbReference type="InterPro" id="IPR029052">
    <property type="entry name" value="Metallo-depent_PP-like"/>
</dbReference>
<dbReference type="PANTHER" id="PTHR42850">
    <property type="entry name" value="METALLOPHOSPHOESTERASE"/>
    <property type="match status" value="1"/>
</dbReference>
<dbReference type="InterPro" id="IPR011152">
    <property type="entry name" value="Pesterase_MJ0912"/>
</dbReference>
<evidence type="ECO:0000259" key="2">
    <source>
        <dbReference type="Pfam" id="PF12850"/>
    </source>
</evidence>
<dbReference type="PANTHER" id="PTHR42850:SF2">
    <property type="entry name" value="BLL5683 PROTEIN"/>
    <property type="match status" value="1"/>
</dbReference>
<dbReference type="InterPro" id="IPR024654">
    <property type="entry name" value="Calcineurin-like_PHP_lpxH"/>
</dbReference>
<name>A0ABV8PTI6_9BACT</name>
<evidence type="ECO:0000256" key="1">
    <source>
        <dbReference type="ARBA" id="ARBA00008950"/>
    </source>
</evidence>
<evidence type="ECO:0000313" key="3">
    <source>
        <dbReference type="EMBL" id="MFC4230631.1"/>
    </source>
</evidence>
<dbReference type="Gene3D" id="3.60.21.10">
    <property type="match status" value="1"/>
</dbReference>
<gene>
    <name evidence="3" type="ORF">ACFOW1_01930</name>
</gene>
<reference evidence="4" key="1">
    <citation type="journal article" date="2019" name="Int. J. Syst. Evol. Microbiol.">
        <title>The Global Catalogue of Microorganisms (GCM) 10K type strain sequencing project: providing services to taxonomists for standard genome sequencing and annotation.</title>
        <authorList>
            <consortium name="The Broad Institute Genomics Platform"/>
            <consortium name="The Broad Institute Genome Sequencing Center for Infectious Disease"/>
            <person name="Wu L."/>
            <person name="Ma J."/>
        </authorList>
    </citation>
    <scope>NUCLEOTIDE SEQUENCE [LARGE SCALE GENOMIC DNA]</scope>
    <source>
        <strain evidence="4">CECT 8010</strain>
    </source>
</reference>
<accession>A0ABV8PTI6</accession>
<dbReference type="InterPro" id="IPR050126">
    <property type="entry name" value="Ap4A_hydrolase"/>
</dbReference>
<comment type="similarity">
    <text evidence="1">Belongs to the metallophosphoesterase superfamily. YfcE family.</text>
</comment>
<sequence>MKIVLFSDMHANLYAFEKALQSIDAQQPDAIYCLGDLVGYHLYPNEVINAIRKRGIATIAGNHDAKVAKLTTEQLAEGGKNYAYGLIGDSEKTYLATLPAHIRLEFKLQGQLLTILLVHGSPTSNDEYLLADKDEAEFIEVFAKAKADILCFGHSHKPYHRILTNEISGQTTYLHAINTGSVGKPKDGNPQGGYVVLTIHDNSSRTNKDSVTVEFIRFDYDVEKAARDIEDSPLANEFADMLRKAY</sequence>
<dbReference type="RefSeq" id="WP_379011923.1">
    <property type="nucleotide sequence ID" value="NZ_JBHSDC010000002.1"/>
</dbReference>